<dbReference type="GO" id="GO:0042744">
    <property type="term" value="P:hydrogen peroxide catabolic process"/>
    <property type="evidence" value="ECO:0007669"/>
    <property type="project" value="TreeGrafter"/>
</dbReference>
<evidence type="ECO:0000256" key="4">
    <source>
        <dbReference type="ARBA" id="ARBA00023002"/>
    </source>
</evidence>
<proteinExistence type="inferred from homology"/>
<dbReference type="EMBL" id="ML769613">
    <property type="protein sequence ID" value="KAE9391758.1"/>
    <property type="molecule type" value="Genomic_DNA"/>
</dbReference>
<evidence type="ECO:0000259" key="8">
    <source>
        <dbReference type="PROSITE" id="PS50873"/>
    </source>
</evidence>
<dbReference type="InterPro" id="IPR002016">
    <property type="entry name" value="Haem_peroxidase"/>
</dbReference>
<dbReference type="GO" id="GO:0000302">
    <property type="term" value="P:response to reactive oxygen species"/>
    <property type="evidence" value="ECO:0007669"/>
    <property type="project" value="TreeGrafter"/>
</dbReference>
<name>A0A6A4H268_9AGAR</name>
<keyword evidence="4 7" id="KW-0560">Oxidoreductase</keyword>
<keyword evidence="10" id="KW-1185">Reference proteome</keyword>
<dbReference type="PROSITE" id="PS50873">
    <property type="entry name" value="PEROXIDASE_4"/>
    <property type="match status" value="1"/>
</dbReference>
<dbReference type="PANTHER" id="PTHR31356">
    <property type="entry name" value="THYLAKOID LUMENAL 29 KDA PROTEIN, CHLOROPLASTIC-RELATED"/>
    <property type="match status" value="1"/>
</dbReference>
<dbReference type="GO" id="GO:0020037">
    <property type="term" value="F:heme binding"/>
    <property type="evidence" value="ECO:0007669"/>
    <property type="project" value="UniProtKB-UniRule"/>
</dbReference>
<dbReference type="PANTHER" id="PTHR31356:SF53">
    <property type="entry name" value="HEME PEROXIDASE"/>
    <property type="match status" value="1"/>
</dbReference>
<dbReference type="Proteomes" id="UP000799118">
    <property type="component" value="Unassembled WGS sequence"/>
</dbReference>
<dbReference type="Gene3D" id="1.10.520.10">
    <property type="match status" value="1"/>
</dbReference>
<dbReference type="InterPro" id="IPR044831">
    <property type="entry name" value="Ccp1-like"/>
</dbReference>
<dbReference type="GO" id="GO:0034599">
    <property type="term" value="P:cellular response to oxidative stress"/>
    <property type="evidence" value="ECO:0007669"/>
    <property type="project" value="InterPro"/>
</dbReference>
<protein>
    <recommendedName>
        <fullName evidence="7">Peroxidase</fullName>
        <ecNumber evidence="7">1.11.1.-</ecNumber>
    </recommendedName>
</protein>
<dbReference type="SUPFAM" id="SSF48113">
    <property type="entry name" value="Heme-dependent peroxidases"/>
    <property type="match status" value="1"/>
</dbReference>
<keyword evidence="1 7" id="KW-0575">Peroxidase</keyword>
<dbReference type="GO" id="GO:0004601">
    <property type="term" value="F:peroxidase activity"/>
    <property type="evidence" value="ECO:0007669"/>
    <property type="project" value="UniProtKB-KW"/>
</dbReference>
<comment type="similarity">
    <text evidence="6">Belongs to the peroxidase family.</text>
</comment>
<organism evidence="9 10">
    <name type="scientific">Gymnopus androsaceus JB14</name>
    <dbReference type="NCBI Taxonomy" id="1447944"/>
    <lineage>
        <taxon>Eukaryota</taxon>
        <taxon>Fungi</taxon>
        <taxon>Dikarya</taxon>
        <taxon>Basidiomycota</taxon>
        <taxon>Agaricomycotina</taxon>
        <taxon>Agaricomycetes</taxon>
        <taxon>Agaricomycetidae</taxon>
        <taxon>Agaricales</taxon>
        <taxon>Marasmiineae</taxon>
        <taxon>Omphalotaceae</taxon>
        <taxon>Gymnopus</taxon>
    </lineage>
</organism>
<evidence type="ECO:0000256" key="5">
    <source>
        <dbReference type="ARBA" id="ARBA00023004"/>
    </source>
</evidence>
<gene>
    <name evidence="9" type="ORF">BT96DRAFT_864670</name>
</gene>
<dbReference type="InterPro" id="IPR010255">
    <property type="entry name" value="Haem_peroxidase_sf"/>
</dbReference>
<dbReference type="EC" id="1.11.1.-" evidence="7"/>
<accession>A0A6A4H268</accession>
<sequence>MFAGCITPWERINTTFPLLTSHKSSSHMAMPLFRPLLIASTFASYVHSFSTFQWPNPLLSYADKQVFEGILSGFLNGCPARDDTTIAAQWLRIAYHDMATHDIDNGAGGLDASIQYELDRPQNIGLGQAESLADFNGFQLVTPFFGLADTIALGAVASVAACGGPLVPYSAGRVDATVPGPATVPEPQQPLASHIESFRQQGFNQTEMIALVACGHTLGGVRQVDFPLIVTDDAIDVDTFDTTPAFDNTIVSQYLQNTTQDVLVVGPNVTTQSDFRIFSSDGNVTMQGLLSPDTFAATCADLIQRMVNTVPNGVNLTDPIAEPFDYVVSEPYFSYQNGTFIVSTSLRVLTPNASSTITMLWADQEGSCCPSTGCSIQSSSSEPVFFSPMGQLLAPGLTPETYLFNATINATCSISNFWFEINDNDGSEPTVVDNGGGGFVIEQDSLFVDTLRSEGIILLPSFDALFRIVVAVRGDAASTTASMTIFDPFSTASAPPFLPTITTTDLQIDGSNPPEGDFTFFTANVTSTTTYLDLTANVDGVSYTQENFDLSSLFLHFVTSD</sequence>
<dbReference type="OrthoDB" id="5985073at2759"/>
<keyword evidence="3" id="KW-0479">Metal-binding</keyword>
<reference evidence="9" key="1">
    <citation type="journal article" date="2019" name="Environ. Microbiol.">
        <title>Fungal ecological strategies reflected in gene transcription - a case study of two litter decomposers.</title>
        <authorList>
            <person name="Barbi F."/>
            <person name="Kohler A."/>
            <person name="Barry K."/>
            <person name="Baskaran P."/>
            <person name="Daum C."/>
            <person name="Fauchery L."/>
            <person name="Ihrmark K."/>
            <person name="Kuo A."/>
            <person name="LaButti K."/>
            <person name="Lipzen A."/>
            <person name="Morin E."/>
            <person name="Grigoriev I.V."/>
            <person name="Henrissat B."/>
            <person name="Lindahl B."/>
            <person name="Martin F."/>
        </authorList>
    </citation>
    <scope>NUCLEOTIDE SEQUENCE</scope>
    <source>
        <strain evidence="9">JB14</strain>
    </source>
</reference>
<dbReference type="AlphaFoldDB" id="A0A6A4H268"/>
<dbReference type="Pfam" id="PF00141">
    <property type="entry name" value="peroxidase"/>
    <property type="match status" value="1"/>
</dbReference>
<dbReference type="GO" id="GO:0046872">
    <property type="term" value="F:metal ion binding"/>
    <property type="evidence" value="ECO:0007669"/>
    <property type="project" value="UniProtKB-UniRule"/>
</dbReference>
<evidence type="ECO:0000313" key="9">
    <source>
        <dbReference type="EMBL" id="KAE9391758.1"/>
    </source>
</evidence>
<evidence type="ECO:0000256" key="3">
    <source>
        <dbReference type="ARBA" id="ARBA00022723"/>
    </source>
</evidence>
<dbReference type="PRINTS" id="PR00458">
    <property type="entry name" value="PEROXIDASE"/>
</dbReference>
<evidence type="ECO:0000256" key="2">
    <source>
        <dbReference type="ARBA" id="ARBA00022617"/>
    </source>
</evidence>
<evidence type="ECO:0000256" key="6">
    <source>
        <dbReference type="RuleBase" id="RU004241"/>
    </source>
</evidence>
<feature type="domain" description="Plant heme peroxidase family profile" evidence="8">
    <location>
        <begin position="81"/>
        <end position="293"/>
    </location>
</feature>
<keyword evidence="5" id="KW-0408">Iron</keyword>
<keyword evidence="2" id="KW-0349">Heme</keyword>
<dbReference type="Gene3D" id="1.10.420.10">
    <property type="entry name" value="Peroxidase, domain 2"/>
    <property type="match status" value="1"/>
</dbReference>
<evidence type="ECO:0000256" key="7">
    <source>
        <dbReference type="RuleBase" id="RU363051"/>
    </source>
</evidence>
<evidence type="ECO:0000313" key="10">
    <source>
        <dbReference type="Proteomes" id="UP000799118"/>
    </source>
</evidence>
<evidence type="ECO:0000256" key="1">
    <source>
        <dbReference type="ARBA" id="ARBA00022559"/>
    </source>
</evidence>